<evidence type="ECO:0000256" key="1">
    <source>
        <dbReference type="SAM" id="MobiDB-lite"/>
    </source>
</evidence>
<dbReference type="InterPro" id="IPR036410">
    <property type="entry name" value="HSP_DnaJ_Cys-rich_dom_sf"/>
</dbReference>
<dbReference type="Proteomes" id="UP000051380">
    <property type="component" value="Unassembled WGS sequence"/>
</dbReference>
<sequence>MTKTKAAHAQDAKIPTQAALNPGDEAPPGTKGTGDDVCPDCHGKGRIDGAPCATCGGSGTVTRAVGGA</sequence>
<dbReference type="AlphaFoldDB" id="A0A0R3D0G0"/>
<organism evidence="2 4">
    <name type="scientific">Bradyrhizobium yuanmingense</name>
    <dbReference type="NCBI Taxonomy" id="108015"/>
    <lineage>
        <taxon>Bacteria</taxon>
        <taxon>Pseudomonadati</taxon>
        <taxon>Pseudomonadota</taxon>
        <taxon>Alphaproteobacteria</taxon>
        <taxon>Hyphomicrobiales</taxon>
        <taxon>Nitrobacteraceae</taxon>
        <taxon>Bradyrhizobium</taxon>
    </lineage>
</organism>
<evidence type="ECO:0008006" key="6">
    <source>
        <dbReference type="Google" id="ProtNLM"/>
    </source>
</evidence>
<evidence type="ECO:0000313" key="5">
    <source>
        <dbReference type="Proteomes" id="UP000183174"/>
    </source>
</evidence>
<evidence type="ECO:0000313" key="2">
    <source>
        <dbReference type="EMBL" id="KRQ01870.1"/>
    </source>
</evidence>
<dbReference type="EMBL" id="LJYF01000004">
    <property type="protein sequence ID" value="KRQ01870.1"/>
    <property type="molecule type" value="Genomic_DNA"/>
</dbReference>
<dbReference type="OrthoDB" id="7307073at2"/>
<protein>
    <recommendedName>
        <fullName evidence="6">Molecular chaperone DnaJ</fullName>
    </recommendedName>
</protein>
<proteinExistence type="predicted"/>
<dbReference type="EMBL" id="FMAE01000007">
    <property type="protein sequence ID" value="SCB42557.1"/>
    <property type="molecule type" value="Genomic_DNA"/>
</dbReference>
<reference evidence="2 4" key="1">
    <citation type="submission" date="2015-09" db="EMBL/GenBank/DDBJ databases">
        <title>Draft Genome Sequence of the Strain BR 3267 (Bradyrhizobium yuanmingense) recommended as inoculant for cowpea in Brazil.</title>
        <authorList>
            <person name="Simoes-Araujo J.L."/>
            <person name="Zilli J.E."/>
        </authorList>
    </citation>
    <scope>NUCLEOTIDE SEQUENCE [LARGE SCALE GENOMIC DNA]</scope>
    <source>
        <strain evidence="2 4">BR3267</strain>
    </source>
</reference>
<accession>A0A0R3D0G0</accession>
<dbReference type="Gene3D" id="6.20.20.10">
    <property type="match status" value="1"/>
</dbReference>
<reference evidence="3 5" key="2">
    <citation type="submission" date="2016-08" db="EMBL/GenBank/DDBJ databases">
        <authorList>
            <person name="Seilhamer J.J."/>
        </authorList>
    </citation>
    <scope>NUCLEOTIDE SEQUENCE [LARGE SCALE GENOMIC DNA]</scope>
    <source>
        <strain evidence="3 5">CCBAU 10071</strain>
    </source>
</reference>
<evidence type="ECO:0000313" key="4">
    <source>
        <dbReference type="Proteomes" id="UP000051380"/>
    </source>
</evidence>
<evidence type="ECO:0000313" key="3">
    <source>
        <dbReference type="EMBL" id="SCB42557.1"/>
    </source>
</evidence>
<feature type="region of interest" description="Disordered" evidence="1">
    <location>
        <begin position="1"/>
        <end position="36"/>
    </location>
</feature>
<dbReference type="RefSeq" id="WP_050995990.1">
    <property type="nucleotide sequence ID" value="NZ_FMAE01000007.1"/>
</dbReference>
<gene>
    <name evidence="2" type="ORF">AOQ72_07930</name>
    <name evidence="3" type="ORF">GA0061099_100774</name>
</gene>
<dbReference type="SUPFAM" id="SSF57938">
    <property type="entry name" value="DnaJ/Hsp40 cysteine-rich domain"/>
    <property type="match status" value="1"/>
</dbReference>
<name>A0A0R3D0G0_9BRAD</name>
<dbReference type="STRING" id="108015.GA0061099_100774"/>
<dbReference type="Proteomes" id="UP000183174">
    <property type="component" value="Unassembled WGS sequence"/>
</dbReference>